<evidence type="ECO:0000313" key="2">
    <source>
        <dbReference type="Proteomes" id="UP000305778"/>
    </source>
</evidence>
<gene>
    <name evidence="1" type="ORF">FCI23_26810</name>
</gene>
<dbReference type="SUPFAM" id="SSF56349">
    <property type="entry name" value="DNA breaking-rejoining enzymes"/>
    <property type="match status" value="1"/>
</dbReference>
<dbReference type="GO" id="GO:0003677">
    <property type="term" value="F:DNA binding"/>
    <property type="evidence" value="ECO:0007669"/>
    <property type="project" value="InterPro"/>
</dbReference>
<sequence>MAEIEPHHRQLLQPYTTWLVLRRLRQRSRTRGVTDSSVSYARDQARSALNFLRWLEERGTTLGQAGQHDVDQWLTQGSTTRRRLRDFLRWTWRCGLSQQLIVPLLPNGQAEHFIDEDHHVELLHVCVQDDTLPSDVRAAGALLLLFGVKVTRIARLARQDLTRTGDQAFITFGDHPTPLPPAVERLLAAQAARRPRTLSHHGDPSSVPWLFPGALPGRPIAAHRLGERLAAHGIDVRPTRNTALLALAEDLPAPVISDLLDLHINTAVYWSKRGVRDWSDYVAGRGTAPRSGGDV</sequence>
<accession>A0A4U0T6S8</accession>
<organism evidence="1 2">
    <name type="scientific">Actinacidiphila oryziradicis</name>
    <dbReference type="NCBI Taxonomy" id="2571141"/>
    <lineage>
        <taxon>Bacteria</taxon>
        <taxon>Bacillati</taxon>
        <taxon>Actinomycetota</taxon>
        <taxon>Actinomycetes</taxon>
        <taxon>Kitasatosporales</taxon>
        <taxon>Streptomycetaceae</taxon>
        <taxon>Actinacidiphila</taxon>
    </lineage>
</organism>
<dbReference type="RefSeq" id="WP_136726509.1">
    <property type="nucleotide sequence ID" value="NZ_SUMC01000029.1"/>
</dbReference>
<dbReference type="EMBL" id="SUMC01000029">
    <property type="protein sequence ID" value="TKA08555.1"/>
    <property type="molecule type" value="Genomic_DNA"/>
</dbReference>
<proteinExistence type="predicted"/>
<dbReference type="OrthoDB" id="3405537at2"/>
<keyword evidence="2" id="KW-1185">Reference proteome</keyword>
<dbReference type="AlphaFoldDB" id="A0A4U0T6S8"/>
<protein>
    <recommendedName>
        <fullName evidence="3">Integrase</fullName>
    </recommendedName>
</protein>
<dbReference type="Proteomes" id="UP000305778">
    <property type="component" value="Unassembled WGS sequence"/>
</dbReference>
<comment type="caution">
    <text evidence="1">The sequence shown here is derived from an EMBL/GenBank/DDBJ whole genome shotgun (WGS) entry which is preliminary data.</text>
</comment>
<name>A0A4U0T6S8_9ACTN</name>
<dbReference type="InterPro" id="IPR011010">
    <property type="entry name" value="DNA_brk_join_enz"/>
</dbReference>
<evidence type="ECO:0008006" key="3">
    <source>
        <dbReference type="Google" id="ProtNLM"/>
    </source>
</evidence>
<reference evidence="1 2" key="1">
    <citation type="submission" date="2019-04" db="EMBL/GenBank/DDBJ databases">
        <title>Streptomyces oryziradicis sp. nov., a novel actinomycete isolated from rhizosphere soil of rice (Oryza sativa L.).</title>
        <authorList>
            <person name="Li C."/>
        </authorList>
    </citation>
    <scope>NUCLEOTIDE SEQUENCE [LARGE SCALE GENOMIC DNA]</scope>
    <source>
        <strain evidence="1 2">NEAU-C40</strain>
    </source>
</reference>
<evidence type="ECO:0000313" key="1">
    <source>
        <dbReference type="EMBL" id="TKA08555.1"/>
    </source>
</evidence>